<dbReference type="InterPro" id="IPR015424">
    <property type="entry name" value="PyrdxlP-dep_Trfase"/>
</dbReference>
<evidence type="ECO:0000256" key="9">
    <source>
        <dbReference type="ARBA" id="ARBA00022692"/>
    </source>
</evidence>
<dbReference type="EC" id="2.3.1.50" evidence="7"/>
<dbReference type="Gene3D" id="3.90.1150.10">
    <property type="entry name" value="Aspartate Aminotransferase, domain 1"/>
    <property type="match status" value="1"/>
</dbReference>
<evidence type="ECO:0000256" key="16">
    <source>
        <dbReference type="ARBA" id="ARBA00023315"/>
    </source>
</evidence>
<evidence type="ECO:0000256" key="7">
    <source>
        <dbReference type="ARBA" id="ARBA00013220"/>
    </source>
</evidence>
<keyword evidence="14" id="KW-0443">Lipid metabolism</keyword>
<keyword evidence="13 19" id="KW-1133">Transmembrane helix</keyword>
<evidence type="ECO:0000256" key="14">
    <source>
        <dbReference type="ARBA" id="ARBA00023098"/>
    </source>
</evidence>
<keyword evidence="9 19" id="KW-0812">Transmembrane</keyword>
<dbReference type="EMBL" id="VTPC01007146">
    <property type="protein sequence ID" value="KAF2894305.1"/>
    <property type="molecule type" value="Genomic_DNA"/>
</dbReference>
<comment type="similarity">
    <text evidence="6 18">Belongs to the class-II pyridoxal-phosphate-dependent aminotransferase family.</text>
</comment>
<dbReference type="InterPro" id="IPR001917">
    <property type="entry name" value="Aminotrans_II_pyridoxalP_BS"/>
</dbReference>
<evidence type="ECO:0000256" key="8">
    <source>
        <dbReference type="ARBA" id="ARBA00022679"/>
    </source>
</evidence>
<organism evidence="21 22">
    <name type="scientific">Ignelater luminosus</name>
    <name type="common">Cucubano</name>
    <name type="synonym">Pyrophorus luminosus</name>
    <dbReference type="NCBI Taxonomy" id="2038154"/>
    <lineage>
        <taxon>Eukaryota</taxon>
        <taxon>Metazoa</taxon>
        <taxon>Ecdysozoa</taxon>
        <taxon>Arthropoda</taxon>
        <taxon>Hexapoda</taxon>
        <taxon>Insecta</taxon>
        <taxon>Pterygota</taxon>
        <taxon>Neoptera</taxon>
        <taxon>Endopterygota</taxon>
        <taxon>Coleoptera</taxon>
        <taxon>Polyphaga</taxon>
        <taxon>Elateriformia</taxon>
        <taxon>Elateroidea</taxon>
        <taxon>Elateridae</taxon>
        <taxon>Agrypninae</taxon>
        <taxon>Pyrophorini</taxon>
        <taxon>Ignelater</taxon>
    </lineage>
</organism>
<evidence type="ECO:0000256" key="11">
    <source>
        <dbReference type="ARBA" id="ARBA00022898"/>
    </source>
</evidence>
<dbReference type="PROSITE" id="PS00599">
    <property type="entry name" value="AA_TRANSFER_CLASS_2"/>
    <property type="match status" value="1"/>
</dbReference>
<evidence type="ECO:0000256" key="4">
    <source>
        <dbReference type="ARBA" id="ARBA00004760"/>
    </source>
</evidence>
<comment type="catalytic activity">
    <reaction evidence="17">
        <text>L-serine + hexadecanoyl-CoA + H(+) = 3-oxosphinganine + CO2 + CoA</text>
        <dbReference type="Rhea" id="RHEA:14761"/>
        <dbReference type="ChEBI" id="CHEBI:15378"/>
        <dbReference type="ChEBI" id="CHEBI:16526"/>
        <dbReference type="ChEBI" id="CHEBI:33384"/>
        <dbReference type="ChEBI" id="CHEBI:57287"/>
        <dbReference type="ChEBI" id="CHEBI:57379"/>
        <dbReference type="ChEBI" id="CHEBI:58299"/>
        <dbReference type="EC" id="2.3.1.50"/>
    </reaction>
</comment>
<evidence type="ECO:0000256" key="15">
    <source>
        <dbReference type="ARBA" id="ARBA00023136"/>
    </source>
</evidence>
<name>A0A8K0CVB0_IGNLU</name>
<dbReference type="Gene3D" id="3.40.640.10">
    <property type="entry name" value="Type I PLP-dependent aspartate aminotransferase-like (Major domain)"/>
    <property type="match status" value="1"/>
</dbReference>
<comment type="caution">
    <text evidence="21">The sequence shown here is derived from an EMBL/GenBank/DDBJ whole genome shotgun (WGS) entry which is preliminary data.</text>
</comment>
<accession>A0A8K0CVB0</accession>
<evidence type="ECO:0000256" key="1">
    <source>
        <dbReference type="ARBA" id="ARBA00001933"/>
    </source>
</evidence>
<dbReference type="Pfam" id="PF00155">
    <property type="entry name" value="Aminotran_1_2"/>
    <property type="match status" value="1"/>
</dbReference>
<dbReference type="GO" id="GO:0004758">
    <property type="term" value="F:serine C-palmitoyltransferase activity"/>
    <property type="evidence" value="ECO:0007669"/>
    <property type="project" value="UniProtKB-EC"/>
</dbReference>
<evidence type="ECO:0000256" key="2">
    <source>
        <dbReference type="ARBA" id="ARBA00004240"/>
    </source>
</evidence>
<dbReference type="GO" id="GO:0005783">
    <property type="term" value="C:endoplasmic reticulum"/>
    <property type="evidence" value="ECO:0007669"/>
    <property type="project" value="UniProtKB-SubCell"/>
</dbReference>
<keyword evidence="8" id="KW-0808">Transferase</keyword>
<evidence type="ECO:0000313" key="21">
    <source>
        <dbReference type="EMBL" id="KAF2894305.1"/>
    </source>
</evidence>
<dbReference type="AlphaFoldDB" id="A0A8K0CVB0"/>
<comment type="cofactor">
    <cofactor evidence="1 18">
        <name>pyridoxal 5'-phosphate</name>
        <dbReference type="ChEBI" id="CHEBI:597326"/>
    </cofactor>
</comment>
<proteinExistence type="inferred from homology"/>
<keyword evidence="15 19" id="KW-0472">Membrane</keyword>
<dbReference type="GO" id="GO:0030170">
    <property type="term" value="F:pyridoxal phosphate binding"/>
    <property type="evidence" value="ECO:0007669"/>
    <property type="project" value="InterPro"/>
</dbReference>
<evidence type="ECO:0000256" key="18">
    <source>
        <dbReference type="RuleBase" id="RU003693"/>
    </source>
</evidence>
<dbReference type="GO" id="GO:0046512">
    <property type="term" value="P:sphingosine biosynthetic process"/>
    <property type="evidence" value="ECO:0007669"/>
    <property type="project" value="TreeGrafter"/>
</dbReference>
<protein>
    <recommendedName>
        <fullName evidence="7">serine C-palmitoyltransferase</fullName>
        <ecNumber evidence="7">2.3.1.50</ecNumber>
    </recommendedName>
</protein>
<evidence type="ECO:0000256" key="12">
    <source>
        <dbReference type="ARBA" id="ARBA00022919"/>
    </source>
</evidence>
<evidence type="ECO:0000256" key="19">
    <source>
        <dbReference type="SAM" id="Phobius"/>
    </source>
</evidence>
<dbReference type="InterPro" id="IPR015421">
    <property type="entry name" value="PyrdxlP-dep_Trfase_major"/>
</dbReference>
<evidence type="ECO:0000259" key="20">
    <source>
        <dbReference type="Pfam" id="PF00155"/>
    </source>
</evidence>
<dbReference type="PANTHER" id="PTHR13693">
    <property type="entry name" value="CLASS II AMINOTRANSFERASE/8-AMINO-7-OXONONANOATE SYNTHASE"/>
    <property type="match status" value="1"/>
</dbReference>
<keyword evidence="22" id="KW-1185">Reference proteome</keyword>
<comment type="subcellular location">
    <subcellularLocation>
        <location evidence="2">Endoplasmic reticulum</location>
    </subcellularLocation>
    <subcellularLocation>
        <location evidence="3">Membrane</location>
    </subcellularLocation>
</comment>
<dbReference type="InterPro" id="IPR015422">
    <property type="entry name" value="PyrdxlP-dep_Trfase_small"/>
</dbReference>
<dbReference type="GO" id="GO:0016020">
    <property type="term" value="C:membrane"/>
    <property type="evidence" value="ECO:0007669"/>
    <property type="project" value="UniProtKB-SubCell"/>
</dbReference>
<dbReference type="Proteomes" id="UP000801492">
    <property type="component" value="Unassembled WGS sequence"/>
</dbReference>
<dbReference type="GO" id="GO:0017059">
    <property type="term" value="C:serine palmitoyltransferase complex"/>
    <property type="evidence" value="ECO:0007669"/>
    <property type="project" value="TreeGrafter"/>
</dbReference>
<evidence type="ECO:0000313" key="22">
    <source>
        <dbReference type="Proteomes" id="UP000801492"/>
    </source>
</evidence>
<comment type="pathway">
    <text evidence="5">Sphingolipid metabolism.</text>
</comment>
<evidence type="ECO:0000256" key="13">
    <source>
        <dbReference type="ARBA" id="ARBA00022989"/>
    </source>
</evidence>
<keyword evidence="12" id="KW-0746">Sphingolipid metabolism</keyword>
<dbReference type="PANTHER" id="PTHR13693:SF3">
    <property type="entry name" value="LD36009P"/>
    <property type="match status" value="1"/>
</dbReference>
<keyword evidence="10" id="KW-0256">Endoplasmic reticulum</keyword>
<dbReference type="InterPro" id="IPR050087">
    <property type="entry name" value="AON_synthase_class-II"/>
</dbReference>
<evidence type="ECO:0000256" key="17">
    <source>
        <dbReference type="ARBA" id="ARBA00048528"/>
    </source>
</evidence>
<evidence type="ECO:0000256" key="6">
    <source>
        <dbReference type="ARBA" id="ARBA00008392"/>
    </source>
</evidence>
<comment type="pathway">
    <text evidence="4">Lipid metabolism; sphingolipid metabolism.</text>
</comment>
<dbReference type="CDD" id="cd06454">
    <property type="entry name" value="KBL_like"/>
    <property type="match status" value="1"/>
</dbReference>
<sequence>MATRMNQGAGDASVTTELLTGINFENVKNERHSKNGYSKMYPNGYTKYVDGTNCYKRGKSYLNGHTLTSSSDEEHHNLKDKYVNRTSDNTLRKDAKKERVFKESFEQPSILTALLTHLGFYILMFLGYLSQAFFPPKIAQEKNRDGYPPLYDRFASFYSRYVYRRVRDCWNYPICSVPGAEVILKERVTKDNGWTFEFTGNKRKCLNLGSYNYLGFAEPSGPCAEFAIEALHKYGVSTGATRQQYGTCELHVELEKLTAEFLGVEDAITFGMGFATNALNIPTLLSPGCLVISDEKNHASLILGIRLSGATVKVFHHNDVKHLEKLLRDQIYYGQPNQPKGEYKPWKKILIVVEGVYSMEGTIVRLPEIIALKKKYKAYLYLDEAHSIGAIGKNGRGVIDYFNCDPKDVDILMGTFTKSFGSAGGYIAGSKQLITYLRQQSYASKYACAMSPPVAAQIIAVLKILMGKDGTDTGRKRIETLARNTRYFRRRLAQIGVITYGNEDSPVVPILAYLYSKIAAMVRTLIELNIATVGVGYPATPLMEGRIRICLSAAHTKEQLDYALETISKVADEIGLKFSRLPKDPNPIEYDKIELDY</sequence>
<reference evidence="21" key="1">
    <citation type="submission" date="2019-08" db="EMBL/GenBank/DDBJ databases">
        <title>The genome of the North American firefly Photinus pyralis.</title>
        <authorList>
            <consortium name="Photinus pyralis genome working group"/>
            <person name="Fallon T.R."/>
            <person name="Sander Lower S.E."/>
            <person name="Weng J.-K."/>
        </authorList>
    </citation>
    <scope>NUCLEOTIDE SEQUENCE</scope>
    <source>
        <strain evidence="21">TRF0915ILg1</strain>
        <tissue evidence="21">Whole body</tissue>
    </source>
</reference>
<evidence type="ECO:0000256" key="3">
    <source>
        <dbReference type="ARBA" id="ARBA00004370"/>
    </source>
</evidence>
<evidence type="ECO:0000256" key="10">
    <source>
        <dbReference type="ARBA" id="ARBA00022824"/>
    </source>
</evidence>
<dbReference type="GO" id="GO:0046513">
    <property type="term" value="P:ceramide biosynthetic process"/>
    <property type="evidence" value="ECO:0007669"/>
    <property type="project" value="TreeGrafter"/>
</dbReference>
<keyword evidence="11 18" id="KW-0663">Pyridoxal phosphate</keyword>
<keyword evidence="16" id="KW-0012">Acyltransferase</keyword>
<dbReference type="OrthoDB" id="65434at2759"/>
<feature type="transmembrane region" description="Helical" evidence="19">
    <location>
        <begin position="109"/>
        <end position="129"/>
    </location>
</feature>
<evidence type="ECO:0000256" key="5">
    <source>
        <dbReference type="ARBA" id="ARBA00004991"/>
    </source>
</evidence>
<dbReference type="FunFam" id="3.40.640.10:FF:000047">
    <property type="entry name" value="serine palmitoyltransferase 2 isoform X1"/>
    <property type="match status" value="1"/>
</dbReference>
<dbReference type="InterPro" id="IPR004839">
    <property type="entry name" value="Aminotransferase_I/II_large"/>
</dbReference>
<dbReference type="SUPFAM" id="SSF53383">
    <property type="entry name" value="PLP-dependent transferases"/>
    <property type="match status" value="1"/>
</dbReference>
<gene>
    <name evidence="21" type="ORF">ILUMI_11867</name>
</gene>
<feature type="domain" description="Aminotransferase class I/classII large" evidence="20">
    <location>
        <begin position="204"/>
        <end position="567"/>
    </location>
</feature>